<evidence type="ECO:0000313" key="2">
    <source>
        <dbReference type="Proteomes" id="UP000030739"/>
    </source>
</evidence>
<organism evidence="1 2">
    <name type="scientific">Pectobacterium bacteriophage PM2</name>
    <dbReference type="NCBI Taxonomy" id="1429794"/>
    <lineage>
        <taxon>Viruses</taxon>
        <taxon>Duplodnaviria</taxon>
        <taxon>Heunggongvirae</taxon>
        <taxon>Uroviricota</taxon>
        <taxon>Caudoviricetes</taxon>
        <taxon>Pantevenvirales</taxon>
        <taxon>Straboviridae</taxon>
        <taxon>Tevenvirinae</taxon>
        <taxon>Mosugukvirus</taxon>
        <taxon>Mosugukvirus pm2</taxon>
    </lineage>
</organism>
<keyword evidence="2" id="KW-1185">Reference proteome</keyword>
<reference evidence="1 2" key="1">
    <citation type="journal article" date="2015" name="Plant Pathol. J.">
        <title>Isolation and Genomic Characterization of the T4-Like Bacteriophage PM2 Infecting Pectobacterium carotovorum subsp. carotovorum.</title>
        <authorList>
            <person name="Lim J.A."/>
            <person name="Lee D.H."/>
            <person name="Heu S."/>
        </authorList>
    </citation>
    <scope>NUCLEOTIDE SEQUENCE [LARGE SCALE GENOMIC DNA]</scope>
</reference>
<dbReference type="GeneID" id="26638062"/>
<dbReference type="Proteomes" id="UP000030739">
    <property type="component" value="Segment"/>
</dbReference>
<name>A0A0A0Q0I2_9CAUD</name>
<accession>A0A0A0Q0I2</accession>
<protein>
    <submittedName>
        <fullName evidence="1">Putative head completion protein</fullName>
    </submittedName>
</protein>
<evidence type="ECO:0000313" key="1">
    <source>
        <dbReference type="EMBL" id="AHY25131.1"/>
    </source>
</evidence>
<dbReference type="EMBL" id="KF835987">
    <property type="protein sequence ID" value="AHY25131.1"/>
    <property type="molecule type" value="Genomic_DNA"/>
</dbReference>
<proteinExistence type="predicted"/>
<gene>
    <name evidence="1" type="ORF">PM2_169</name>
</gene>
<dbReference type="KEGG" id="vg:26638062"/>
<dbReference type="RefSeq" id="YP_009211590.1">
    <property type="nucleotide sequence ID" value="NC_028940.1"/>
</dbReference>
<sequence>MAYSGKFIPVNKEKYKGDWRKITYRSSWEAFFHEVA</sequence>